<dbReference type="Pfam" id="PF02782">
    <property type="entry name" value="FGGY_C"/>
    <property type="match status" value="1"/>
</dbReference>
<evidence type="ECO:0000313" key="8">
    <source>
        <dbReference type="Proteomes" id="UP000218181"/>
    </source>
</evidence>
<protein>
    <submittedName>
        <fullName evidence="7">Gluconokinase</fullName>
    </submittedName>
</protein>
<evidence type="ECO:0000256" key="2">
    <source>
        <dbReference type="ARBA" id="ARBA00022679"/>
    </source>
</evidence>
<dbReference type="Proteomes" id="UP000218181">
    <property type="component" value="Unassembled WGS sequence"/>
</dbReference>
<name>A0A2A5RKC2_9LACT</name>
<dbReference type="OrthoDB" id="9805576at2"/>
<evidence type="ECO:0000256" key="1">
    <source>
        <dbReference type="ARBA" id="ARBA00009156"/>
    </source>
</evidence>
<dbReference type="InterPro" id="IPR050406">
    <property type="entry name" value="FGGY_Carb_Kinase"/>
</dbReference>
<evidence type="ECO:0000313" key="7">
    <source>
        <dbReference type="EMBL" id="PCR99668.1"/>
    </source>
</evidence>
<dbReference type="PANTHER" id="PTHR43095:SF2">
    <property type="entry name" value="GLUCONOKINASE"/>
    <property type="match status" value="1"/>
</dbReference>
<dbReference type="InterPro" id="IPR043129">
    <property type="entry name" value="ATPase_NBD"/>
</dbReference>
<evidence type="ECO:0000256" key="3">
    <source>
        <dbReference type="ARBA" id="ARBA00022777"/>
    </source>
</evidence>
<comment type="caution">
    <text evidence="7">The sequence shown here is derived from an EMBL/GenBank/DDBJ whole genome shotgun (WGS) entry which is preliminary data.</text>
</comment>
<dbReference type="PIRSF" id="PIRSF000538">
    <property type="entry name" value="GlpK"/>
    <property type="match status" value="1"/>
</dbReference>
<dbReference type="PROSITE" id="PS00445">
    <property type="entry name" value="FGGY_KINASES_2"/>
    <property type="match status" value="1"/>
</dbReference>
<dbReference type="SUPFAM" id="SSF53067">
    <property type="entry name" value="Actin-like ATPase domain"/>
    <property type="match status" value="2"/>
</dbReference>
<dbReference type="GO" id="GO:0046316">
    <property type="term" value="F:gluconokinase activity"/>
    <property type="evidence" value="ECO:0007669"/>
    <property type="project" value="InterPro"/>
</dbReference>
<dbReference type="STRING" id="1291764.GCA_001311235_02199"/>
<dbReference type="PANTHER" id="PTHR43095">
    <property type="entry name" value="SUGAR KINASE"/>
    <property type="match status" value="1"/>
</dbReference>
<keyword evidence="3 4" id="KW-0418">Kinase</keyword>
<dbReference type="InterPro" id="IPR018484">
    <property type="entry name" value="FGGY_N"/>
</dbReference>
<comment type="similarity">
    <text evidence="1 4">Belongs to the FGGY kinase family.</text>
</comment>
<reference evidence="7 8" key="1">
    <citation type="submission" date="2014-12" db="EMBL/GenBank/DDBJ databases">
        <title>Draft genome sequences of 10 type strains of Lactococcus.</title>
        <authorList>
            <person name="Sun Z."/>
            <person name="Zhong Z."/>
            <person name="Liu W."/>
            <person name="Zhang W."/>
            <person name="Zhang H."/>
        </authorList>
    </citation>
    <scope>NUCLEOTIDE SEQUENCE [LARGE SCALE GENOMIC DNA]</scope>
    <source>
        <strain evidence="7 8">JCM 16395</strain>
    </source>
</reference>
<evidence type="ECO:0000259" key="5">
    <source>
        <dbReference type="Pfam" id="PF00370"/>
    </source>
</evidence>
<feature type="domain" description="Carbohydrate kinase FGGY C-terminal" evidence="6">
    <location>
        <begin position="255"/>
        <end position="438"/>
    </location>
</feature>
<evidence type="ECO:0000259" key="6">
    <source>
        <dbReference type="Pfam" id="PF02782"/>
    </source>
</evidence>
<keyword evidence="8" id="KW-1185">Reference proteome</keyword>
<dbReference type="EMBL" id="JXJU01000007">
    <property type="protein sequence ID" value="PCR99668.1"/>
    <property type="molecule type" value="Genomic_DNA"/>
</dbReference>
<evidence type="ECO:0000256" key="4">
    <source>
        <dbReference type="RuleBase" id="RU003733"/>
    </source>
</evidence>
<dbReference type="CDD" id="cd07770">
    <property type="entry name" value="ASKHA_NBD_FGGY_GntK"/>
    <property type="match status" value="1"/>
</dbReference>
<dbReference type="InterPro" id="IPR006002">
    <property type="entry name" value="Gluconate_kinase"/>
</dbReference>
<dbReference type="Pfam" id="PF00370">
    <property type="entry name" value="FGGY_N"/>
    <property type="match status" value="1"/>
</dbReference>
<dbReference type="GO" id="GO:0019521">
    <property type="term" value="P:D-gluconate metabolic process"/>
    <property type="evidence" value="ECO:0007669"/>
    <property type="project" value="InterPro"/>
</dbReference>
<organism evidence="7 8">
    <name type="scientific">Lactococcus fujiensis JCM 16395</name>
    <dbReference type="NCBI Taxonomy" id="1291764"/>
    <lineage>
        <taxon>Bacteria</taxon>
        <taxon>Bacillati</taxon>
        <taxon>Bacillota</taxon>
        <taxon>Bacilli</taxon>
        <taxon>Lactobacillales</taxon>
        <taxon>Streptococcaceae</taxon>
        <taxon>Lactococcus</taxon>
    </lineage>
</organism>
<sequence>MQYLIGVDLGTTATKAVLFKTNGEIVASSSQGYELYRDPSGMAEEEQEDIFEAVLMTIREVSINLNEDDELLAVSFSTQMHSLIAMTEDWCELSRTITWADTRAVKYTEELKKTGQGFEIYKRTGTPIHPMAPLSKLIWLKNEKPEIFGQAKHYLDIKGYIFGRLFDVNKIDLSTATGTGLFNIFKLNWDAGAMEIAGISENQLPNVVEPYEIEQGMKPEFAKKMGIPQDTKFVWGAADGPLSNLGVNAIKPGVAAITIGTSGAIRVVTDQPKTDSKARTFTYALDKTHWVVGGPVNSGGDVYRWVRDSLFDGKLSFDEITELAQKVGPGADGLLFHPYLGGERAPIWDANARGSFFGLNYGHSRANMARSVLEGVMLNLYMVALSLIEVTGSLNQIQATGGFTSSELWIQILADIFEQPINVPESREAGCLAAIVMAEKALGIVDDLNVIDEMVGTNHSYQPNPETFEIYRELSPIFIRLARTLGDEYINIANFQRHVDEEKK</sequence>
<dbReference type="NCBIfam" id="TIGR01314">
    <property type="entry name" value="gntK_FGGY"/>
    <property type="match status" value="1"/>
</dbReference>
<feature type="domain" description="Carbohydrate kinase FGGY N-terminal" evidence="5">
    <location>
        <begin position="3"/>
        <end position="246"/>
    </location>
</feature>
<dbReference type="Gene3D" id="3.30.420.40">
    <property type="match status" value="2"/>
</dbReference>
<dbReference type="InterPro" id="IPR000577">
    <property type="entry name" value="Carb_kinase_FGGY"/>
</dbReference>
<keyword evidence="2 4" id="KW-0808">Transferase</keyword>
<dbReference type="RefSeq" id="WP_054639624.1">
    <property type="nucleotide sequence ID" value="NZ_BBAL01000008.1"/>
</dbReference>
<dbReference type="InterPro" id="IPR018485">
    <property type="entry name" value="FGGY_C"/>
</dbReference>
<proteinExistence type="inferred from homology"/>
<dbReference type="AlphaFoldDB" id="A0A2A5RKC2"/>
<dbReference type="PROSITE" id="PS00933">
    <property type="entry name" value="FGGY_KINASES_1"/>
    <property type="match status" value="1"/>
</dbReference>
<dbReference type="InterPro" id="IPR018483">
    <property type="entry name" value="Carb_kinase_FGGY_CS"/>
</dbReference>
<accession>A0A2A5RKC2</accession>
<gene>
    <name evidence="7" type="ORF">RT41_GL001781</name>
</gene>